<feature type="compositionally biased region" description="Pro residues" evidence="1">
    <location>
        <begin position="318"/>
        <end position="342"/>
    </location>
</feature>
<dbReference type="PROSITE" id="PS51367">
    <property type="entry name" value="THAUMATIN_2"/>
    <property type="match status" value="1"/>
</dbReference>
<feature type="compositionally biased region" description="Polar residues" evidence="1">
    <location>
        <begin position="16"/>
        <end position="26"/>
    </location>
</feature>
<feature type="compositionally biased region" description="Pro residues" evidence="1">
    <location>
        <begin position="686"/>
        <end position="733"/>
    </location>
</feature>
<feature type="compositionally biased region" description="Pro residues" evidence="1">
    <location>
        <begin position="149"/>
        <end position="164"/>
    </location>
</feature>
<feature type="compositionally biased region" description="Pro residues" evidence="1">
    <location>
        <begin position="232"/>
        <end position="262"/>
    </location>
</feature>
<feature type="compositionally biased region" description="Pro residues" evidence="1">
    <location>
        <begin position="350"/>
        <end position="375"/>
    </location>
</feature>
<evidence type="ECO:0000313" key="2">
    <source>
        <dbReference type="EMBL" id="GAQ77715.1"/>
    </source>
</evidence>
<feature type="region of interest" description="Disordered" evidence="1">
    <location>
        <begin position="680"/>
        <end position="860"/>
    </location>
</feature>
<gene>
    <name evidence="2" type="ORF">KFL_000020760</name>
</gene>
<protein>
    <submittedName>
        <fullName evidence="2">Uncharacterized protein</fullName>
    </submittedName>
</protein>
<feature type="compositionally biased region" description="Low complexity" evidence="1">
    <location>
        <begin position="268"/>
        <end position="287"/>
    </location>
</feature>
<organism evidence="2 3">
    <name type="scientific">Klebsormidium nitens</name>
    <name type="common">Green alga</name>
    <name type="synonym">Ulothrix nitens</name>
    <dbReference type="NCBI Taxonomy" id="105231"/>
    <lineage>
        <taxon>Eukaryota</taxon>
        <taxon>Viridiplantae</taxon>
        <taxon>Streptophyta</taxon>
        <taxon>Klebsormidiophyceae</taxon>
        <taxon>Klebsormidiales</taxon>
        <taxon>Klebsormidiaceae</taxon>
        <taxon>Klebsormidium</taxon>
    </lineage>
</organism>
<dbReference type="Proteomes" id="UP000054558">
    <property type="component" value="Unassembled WGS sequence"/>
</dbReference>
<dbReference type="OMA" id="PPTKPYK"/>
<feature type="compositionally biased region" description="Low complexity" evidence="1">
    <location>
        <begin position="64"/>
        <end position="132"/>
    </location>
</feature>
<evidence type="ECO:0000313" key="3">
    <source>
        <dbReference type="Proteomes" id="UP000054558"/>
    </source>
</evidence>
<dbReference type="OrthoDB" id="10268124at2759"/>
<dbReference type="InterPro" id="IPR001938">
    <property type="entry name" value="Thaumatin"/>
</dbReference>
<keyword evidence="3" id="KW-1185">Reference proteome</keyword>
<feature type="compositionally biased region" description="Polar residues" evidence="1">
    <location>
        <begin position="222"/>
        <end position="231"/>
    </location>
</feature>
<reference evidence="2 3" key="1">
    <citation type="journal article" date="2014" name="Nat. Commun.">
        <title>Klebsormidium flaccidum genome reveals primary factors for plant terrestrial adaptation.</title>
        <authorList>
            <person name="Hori K."/>
            <person name="Maruyama F."/>
            <person name="Fujisawa T."/>
            <person name="Togashi T."/>
            <person name="Yamamoto N."/>
            <person name="Seo M."/>
            <person name="Sato S."/>
            <person name="Yamada T."/>
            <person name="Mori H."/>
            <person name="Tajima N."/>
            <person name="Moriyama T."/>
            <person name="Ikeuchi M."/>
            <person name="Watanabe M."/>
            <person name="Wada H."/>
            <person name="Kobayashi K."/>
            <person name="Saito M."/>
            <person name="Masuda T."/>
            <person name="Sasaki-Sekimoto Y."/>
            <person name="Mashiguchi K."/>
            <person name="Awai K."/>
            <person name="Shimojima M."/>
            <person name="Masuda S."/>
            <person name="Iwai M."/>
            <person name="Nobusawa T."/>
            <person name="Narise T."/>
            <person name="Kondo S."/>
            <person name="Saito H."/>
            <person name="Sato R."/>
            <person name="Murakawa M."/>
            <person name="Ihara Y."/>
            <person name="Oshima-Yamada Y."/>
            <person name="Ohtaka K."/>
            <person name="Satoh M."/>
            <person name="Sonobe K."/>
            <person name="Ishii M."/>
            <person name="Ohtani R."/>
            <person name="Kanamori-Sato M."/>
            <person name="Honoki R."/>
            <person name="Miyazaki D."/>
            <person name="Mochizuki H."/>
            <person name="Umetsu J."/>
            <person name="Higashi K."/>
            <person name="Shibata D."/>
            <person name="Kamiya Y."/>
            <person name="Sato N."/>
            <person name="Nakamura Y."/>
            <person name="Tabata S."/>
            <person name="Ida S."/>
            <person name="Kurokawa K."/>
            <person name="Ohta H."/>
        </authorList>
    </citation>
    <scope>NUCLEOTIDE SEQUENCE [LARGE SCALE GENOMIC DNA]</scope>
    <source>
        <strain evidence="2 3">NIES-2285</strain>
    </source>
</reference>
<feature type="compositionally biased region" description="Pro residues" evidence="1">
    <location>
        <begin position="288"/>
        <end position="311"/>
    </location>
</feature>
<feature type="compositionally biased region" description="Polar residues" evidence="1">
    <location>
        <begin position="186"/>
        <end position="197"/>
    </location>
</feature>
<name>A0A1Y1HH01_KLENI</name>
<accession>A0A1Y1HH01</accession>
<feature type="compositionally biased region" description="Low complexity" evidence="1">
    <location>
        <begin position="202"/>
        <end position="217"/>
    </location>
</feature>
<evidence type="ECO:0000256" key="1">
    <source>
        <dbReference type="SAM" id="MobiDB-lite"/>
    </source>
</evidence>
<sequence>MAAAGSIRPGRFAQPGLSSSSTNRKPPTSARPSGDYPSRYFPSPGDQPSLPFASPPYNRAYNTPASYTPPSSTASSGSPPPQSGQAQTPLQANSPTPVLQSSVPSSPSTRLSPSASTTPTPLPTSTSGSPPLNGNPPPEAVPLSSPTTLPTPPTTSPTMLPTPPTQLNSPPSTSLPSNSSPPSTFGLASSPTPNTNLPPKISSTPPTQSASPSSAPTLNMLPLSQPSSIQANPPPLPQSPPPSNSPAPSLSPPSLPTNPPPKRSLNLPPIQASPPKASPPQSSVAASSPPPQFKSPPPLLNPPPRSAPSPPRAVLAQSPPPQAIPPPPIMRPPSQSPVPPSPASAGTSPIRPPVNPQPNVPPMPSPLLSLPAPPPPPVKRCRSTADCPVGKGCCTEQGSDKVGYCSSTGFFSNGTQECPNCNAFNGLSCPASKKVCCPSGLCAANNAGCTCQYSGECPYGLCCTEEYSGKIGKCTNAPFDSSGKQVCPNCNYWDVLSSCYNMPILANGTQICPDCKDLNGLKCPTSKPTCCPLLGDCAKSPTDCGCKYAFDCPSGYCCTEEGSGQLGKCTQSPVDPGTGAQICPFCTDLNGAACPASKPVCCSAYGECAAPSVCTNTPVLANGTQVCHDCIYTSCPAGKSMCCPLGDCAANTSGCNCRYASDCPPSFFCTEENSGNIGKCTNSPTMAPPLSPVPSSSPPTPSKNPPPPRNPPPLSGPPPPKIALSQPPPPQASPPSKIINPTPPLNPPPRGAPPPPKAALTQPPPVKANPPPQTKSPPPLLNPPPRSVLPPPKAVLTQPPPVKANPPPSIRRPPPRSPVPPPPVSIKNSPPPPQLNPPPAVLHTPNPPPARQAPPPPPLKRCRSSSDCGVNKGCCTEQNSGKLATECPNCNQFNGLSCPASKKVCCPSGLCAANNAGCTCRFSYECPSGFCCTEEYSGKTGKCTNNPFNSSGNQVCPDCNYWDVLTCPANKPACCALGQCVESAPSCPCSYAGDCPSKYCCSHEYDNTPGVCTNTPVLSNGTQVCPTCGDFNGAACPASKPVCCSSGFGECAASTSACKCKSPTDCPSGFCCTEEYSDNFGVCTNTPVLTNGTQVCPTCYDFHGAACPTSKPVCCPGYGEAASKSACKCQSAGDCPSGYCCTEEDSGNFGVCTNTPVLTNGTQVCPTCKYFNGAACPASKPVCCPGYGECAASKSACKCYWAADCPSGYCCTEEYSDKFGVCTNTPVLTNGTQICPACYDFNGAACPASKPVCCDYGFGDCATSDGACKCVCTSTPVLANGTQVCQDCNYDFNGASCPAGKSMRCPLGDCAANTGDCNCRYASDCPTGFCCTEENSGNIGKCTNKPVNHTGNQVCPNCNDFNGLRCPADRKLCCSGTCKAAC</sequence>
<dbReference type="STRING" id="105231.A0A1Y1HH01"/>
<proteinExistence type="predicted"/>
<feature type="compositionally biased region" description="Pro residues" evidence="1">
    <location>
        <begin position="741"/>
        <end position="859"/>
    </location>
</feature>
<dbReference type="EMBL" id="DF236951">
    <property type="protein sequence ID" value="GAQ77715.1"/>
    <property type="molecule type" value="Genomic_DNA"/>
</dbReference>
<feature type="compositionally biased region" description="Low complexity" evidence="1">
    <location>
        <begin position="165"/>
        <end position="184"/>
    </location>
</feature>
<feature type="region of interest" description="Disordered" evidence="1">
    <location>
        <begin position="1"/>
        <end position="375"/>
    </location>
</feature>